<reference evidence="2" key="1">
    <citation type="submission" date="2019-12" db="EMBL/GenBank/DDBJ databases">
        <title>An insight into the sialome of adult female Ixodes ricinus ticks feeding for 6 days.</title>
        <authorList>
            <person name="Perner J."/>
            <person name="Ribeiro J.M.C."/>
        </authorList>
    </citation>
    <scope>NUCLEOTIDE SEQUENCE</scope>
    <source>
        <strain evidence="2">Semi-engorged</strain>
        <tissue evidence="2">Salivary glands</tissue>
    </source>
</reference>
<protein>
    <submittedName>
        <fullName evidence="2">Putative secreted protein</fullName>
    </submittedName>
</protein>
<evidence type="ECO:0000256" key="1">
    <source>
        <dbReference type="SAM" id="SignalP"/>
    </source>
</evidence>
<accession>A0A6B0TYY5</accession>
<keyword evidence="1" id="KW-0732">Signal</keyword>
<name>A0A6B0TYY5_IXORI</name>
<proteinExistence type="predicted"/>
<organism evidence="2">
    <name type="scientific">Ixodes ricinus</name>
    <name type="common">Common tick</name>
    <name type="synonym">Acarus ricinus</name>
    <dbReference type="NCBI Taxonomy" id="34613"/>
    <lineage>
        <taxon>Eukaryota</taxon>
        <taxon>Metazoa</taxon>
        <taxon>Ecdysozoa</taxon>
        <taxon>Arthropoda</taxon>
        <taxon>Chelicerata</taxon>
        <taxon>Arachnida</taxon>
        <taxon>Acari</taxon>
        <taxon>Parasitiformes</taxon>
        <taxon>Ixodida</taxon>
        <taxon>Ixodoidea</taxon>
        <taxon>Ixodidae</taxon>
        <taxon>Ixodinae</taxon>
        <taxon>Ixodes</taxon>
    </lineage>
</organism>
<sequence length="66" mass="6475">MSVGTALFGPLLFVLLVDGVVGGGTGWDAGESTASATLSVGLGRSVSVAVGWKLKVGELLTALSTP</sequence>
<evidence type="ECO:0000313" key="2">
    <source>
        <dbReference type="EMBL" id="MXU82097.1"/>
    </source>
</evidence>
<feature type="chain" id="PRO_5025545476" evidence="1">
    <location>
        <begin position="23"/>
        <end position="66"/>
    </location>
</feature>
<dbReference type="EMBL" id="GIFC01000014">
    <property type="protein sequence ID" value="MXU82097.1"/>
    <property type="molecule type" value="Transcribed_RNA"/>
</dbReference>
<dbReference type="AlphaFoldDB" id="A0A6B0TYY5"/>
<feature type="signal peptide" evidence="1">
    <location>
        <begin position="1"/>
        <end position="22"/>
    </location>
</feature>